<feature type="domain" description="Glucose-methanol-choline oxidoreductase N-terminal" evidence="8">
    <location>
        <begin position="32"/>
        <end position="339"/>
    </location>
</feature>
<dbReference type="GO" id="GO:0016614">
    <property type="term" value="F:oxidoreductase activity, acting on CH-OH group of donors"/>
    <property type="evidence" value="ECO:0007669"/>
    <property type="project" value="InterPro"/>
</dbReference>
<evidence type="ECO:0000313" key="10">
    <source>
        <dbReference type="EMBL" id="KAJ7658968.1"/>
    </source>
</evidence>
<feature type="binding site" evidence="6">
    <location>
        <position position="261"/>
    </location>
    <ligand>
        <name>FAD</name>
        <dbReference type="ChEBI" id="CHEBI:57692"/>
    </ligand>
</feature>
<keyword evidence="7" id="KW-0732">Signal</keyword>
<reference evidence="10" key="1">
    <citation type="submission" date="2023-03" db="EMBL/GenBank/DDBJ databases">
        <title>Massive genome expansion in bonnet fungi (Mycena s.s.) driven by repeated elements and novel gene families across ecological guilds.</title>
        <authorList>
            <consortium name="Lawrence Berkeley National Laboratory"/>
            <person name="Harder C.B."/>
            <person name="Miyauchi S."/>
            <person name="Viragh M."/>
            <person name="Kuo A."/>
            <person name="Thoen E."/>
            <person name="Andreopoulos B."/>
            <person name="Lu D."/>
            <person name="Skrede I."/>
            <person name="Drula E."/>
            <person name="Henrissat B."/>
            <person name="Morin E."/>
            <person name="Kohler A."/>
            <person name="Barry K."/>
            <person name="LaButti K."/>
            <person name="Morin E."/>
            <person name="Salamov A."/>
            <person name="Lipzen A."/>
            <person name="Mereny Z."/>
            <person name="Hegedus B."/>
            <person name="Baldrian P."/>
            <person name="Stursova M."/>
            <person name="Weitz H."/>
            <person name="Taylor A."/>
            <person name="Grigoriev I.V."/>
            <person name="Nagy L.G."/>
            <person name="Martin F."/>
            <person name="Kauserud H."/>
        </authorList>
    </citation>
    <scope>NUCLEOTIDE SEQUENCE</scope>
    <source>
        <strain evidence="10">CBHHK067</strain>
    </source>
</reference>
<comment type="caution">
    <text evidence="10">The sequence shown here is derived from an EMBL/GenBank/DDBJ whole genome shotgun (WGS) entry which is preliminary data.</text>
</comment>
<comment type="similarity">
    <text evidence="2">Belongs to the GMC oxidoreductase family.</text>
</comment>
<dbReference type="InterPro" id="IPR007867">
    <property type="entry name" value="GMC_OxRtase_C"/>
</dbReference>
<dbReference type="Pfam" id="PF05199">
    <property type="entry name" value="GMC_oxred_C"/>
    <property type="match status" value="1"/>
</dbReference>
<gene>
    <name evidence="10" type="ORF">B0H17DRAFT_1163217</name>
</gene>
<dbReference type="PANTHER" id="PTHR11552">
    <property type="entry name" value="GLUCOSE-METHANOL-CHOLINE GMC OXIDOREDUCTASE"/>
    <property type="match status" value="1"/>
</dbReference>
<accession>A0AAD7G5M6</accession>
<sequence>MFVLPVYLLLASAFGCHAKIYNAVSDLPSLSYDFVIVGGGTAGSVVANRLTENPDFSVLVLEAGVTNEGVVDSEAPFFVVDMLANPIWSYNYLSTPQAGLNGRVVPYARARILGGCSSHNGMYYTRGTREDYDRYAALTGDQGWSWDHLLPYFFKNERWTAPADGHDTQGQFDPHVHSTRGLTSVSLTGFSYSASARVIQTTAELQDEFPFNLDMNSGTPLGVGWLQETIGGGERSSAATAYLAPQFQQRPNLHILLNAQVSRLVADTGNDGVAFHSVEFSQDQFVASRKEIILSAGVIGTPQILQASGVGNKTDLQALGLHTLLDLPSVGRNASDHPVLSVTWAVNSTDTLDEVRQNATRLAAAVVEWDATKTGPVTAIGVTHVGWNRINDDLLIQFGDGAAGPATPHVELMFTAGSFGGLMPGHFFSIGTAVVAPLSRGSVMLNRTHPLTGPPLIDPGLLSNEFDVVALREGIKMARQFVTAKVWEGYILNEADSFVNATTDAELDAAVRAIAGTSSHLVGTAGMSARDAAYGVVDPDLLVKGARGLRIIDASVLPIVPAAHTQAATYVIAERGADLVKAAWA</sequence>
<comment type="cofactor">
    <cofactor evidence="1 6">
        <name>FAD</name>
        <dbReference type="ChEBI" id="CHEBI:57692"/>
    </cofactor>
</comment>
<feature type="domain" description="Glucose-methanol-choline oxidoreductase C-terminal" evidence="9">
    <location>
        <begin position="437"/>
        <end position="573"/>
    </location>
</feature>
<name>A0AAD7G5M6_MYCRO</name>
<keyword evidence="11" id="KW-1185">Reference proteome</keyword>
<feature type="active site" description="Proton donor" evidence="5">
    <location>
        <position position="520"/>
    </location>
</feature>
<evidence type="ECO:0000313" key="11">
    <source>
        <dbReference type="Proteomes" id="UP001221757"/>
    </source>
</evidence>
<organism evidence="10 11">
    <name type="scientific">Mycena rosella</name>
    <name type="common">Pink bonnet</name>
    <name type="synonym">Agaricus rosellus</name>
    <dbReference type="NCBI Taxonomy" id="1033263"/>
    <lineage>
        <taxon>Eukaryota</taxon>
        <taxon>Fungi</taxon>
        <taxon>Dikarya</taxon>
        <taxon>Basidiomycota</taxon>
        <taxon>Agaricomycotina</taxon>
        <taxon>Agaricomycetes</taxon>
        <taxon>Agaricomycetidae</taxon>
        <taxon>Agaricales</taxon>
        <taxon>Marasmiineae</taxon>
        <taxon>Mycenaceae</taxon>
        <taxon>Mycena</taxon>
    </lineage>
</organism>
<proteinExistence type="inferred from homology"/>
<protein>
    <submittedName>
        <fullName evidence="10">Pyranose dehydrogenase</fullName>
    </submittedName>
</protein>
<feature type="active site" description="Proton acceptor" evidence="5">
    <location>
        <position position="564"/>
    </location>
</feature>
<dbReference type="EMBL" id="JARKIE010000274">
    <property type="protein sequence ID" value="KAJ7658968.1"/>
    <property type="molecule type" value="Genomic_DNA"/>
</dbReference>
<evidence type="ECO:0000256" key="5">
    <source>
        <dbReference type="PIRSR" id="PIRSR000137-1"/>
    </source>
</evidence>
<feature type="chain" id="PRO_5041911653" evidence="7">
    <location>
        <begin position="19"/>
        <end position="585"/>
    </location>
</feature>
<keyword evidence="4 6" id="KW-0274">FAD</keyword>
<dbReference type="PIRSF" id="PIRSF000137">
    <property type="entry name" value="Alcohol_oxidase"/>
    <property type="match status" value="1"/>
</dbReference>
<dbReference type="AlphaFoldDB" id="A0AAD7G5M6"/>
<dbReference type="SUPFAM" id="SSF51905">
    <property type="entry name" value="FAD/NAD(P)-binding domain"/>
    <property type="match status" value="1"/>
</dbReference>
<evidence type="ECO:0000256" key="7">
    <source>
        <dbReference type="SAM" id="SignalP"/>
    </source>
</evidence>
<dbReference type="InterPro" id="IPR000172">
    <property type="entry name" value="GMC_OxRdtase_N"/>
</dbReference>
<evidence type="ECO:0000256" key="1">
    <source>
        <dbReference type="ARBA" id="ARBA00001974"/>
    </source>
</evidence>
<dbReference type="Gene3D" id="3.50.50.60">
    <property type="entry name" value="FAD/NAD(P)-binding domain"/>
    <property type="match status" value="1"/>
</dbReference>
<dbReference type="GO" id="GO:0050660">
    <property type="term" value="F:flavin adenine dinucleotide binding"/>
    <property type="evidence" value="ECO:0007669"/>
    <property type="project" value="InterPro"/>
</dbReference>
<evidence type="ECO:0000259" key="8">
    <source>
        <dbReference type="Pfam" id="PF00732"/>
    </source>
</evidence>
<dbReference type="Gene3D" id="3.30.560.10">
    <property type="entry name" value="Glucose Oxidase, domain 3"/>
    <property type="match status" value="1"/>
</dbReference>
<dbReference type="Proteomes" id="UP001221757">
    <property type="component" value="Unassembled WGS sequence"/>
</dbReference>
<keyword evidence="3" id="KW-0285">Flavoprotein</keyword>
<dbReference type="PANTHER" id="PTHR11552:SF147">
    <property type="entry name" value="CHOLINE DEHYDROGENASE, MITOCHONDRIAL"/>
    <property type="match status" value="1"/>
</dbReference>
<evidence type="ECO:0000256" key="4">
    <source>
        <dbReference type="ARBA" id="ARBA00022827"/>
    </source>
</evidence>
<evidence type="ECO:0000256" key="6">
    <source>
        <dbReference type="PIRSR" id="PIRSR000137-2"/>
    </source>
</evidence>
<dbReference type="SUPFAM" id="SSF54373">
    <property type="entry name" value="FAD-linked reductases, C-terminal domain"/>
    <property type="match status" value="1"/>
</dbReference>
<feature type="signal peptide" evidence="7">
    <location>
        <begin position="1"/>
        <end position="18"/>
    </location>
</feature>
<evidence type="ECO:0000256" key="3">
    <source>
        <dbReference type="ARBA" id="ARBA00022630"/>
    </source>
</evidence>
<dbReference type="InterPro" id="IPR012132">
    <property type="entry name" value="GMC_OxRdtase"/>
</dbReference>
<dbReference type="InterPro" id="IPR036188">
    <property type="entry name" value="FAD/NAD-bd_sf"/>
</dbReference>
<evidence type="ECO:0000256" key="2">
    <source>
        <dbReference type="ARBA" id="ARBA00010790"/>
    </source>
</evidence>
<evidence type="ECO:0000259" key="9">
    <source>
        <dbReference type="Pfam" id="PF05199"/>
    </source>
</evidence>
<dbReference type="Pfam" id="PF00732">
    <property type="entry name" value="GMC_oxred_N"/>
    <property type="match status" value="1"/>
</dbReference>